<dbReference type="GO" id="GO:0007399">
    <property type="term" value="P:nervous system development"/>
    <property type="evidence" value="ECO:0007669"/>
    <property type="project" value="InterPro"/>
</dbReference>
<evidence type="ECO:0000256" key="3">
    <source>
        <dbReference type="ARBA" id="ARBA00023242"/>
    </source>
</evidence>
<reference evidence="8" key="1">
    <citation type="submission" date="2025-08" db="UniProtKB">
        <authorList>
            <consortium name="RefSeq"/>
        </authorList>
    </citation>
    <scope>IDENTIFICATION</scope>
    <source>
        <tissue evidence="8">Total insect</tissue>
    </source>
</reference>
<dbReference type="AlphaFoldDB" id="A0A6P8YR30"/>
<name>A0A6P8YR30_THRPL</name>
<dbReference type="GO" id="GO:0005737">
    <property type="term" value="C:cytoplasm"/>
    <property type="evidence" value="ECO:0007669"/>
    <property type="project" value="TreeGrafter"/>
</dbReference>
<dbReference type="RefSeq" id="XP_034239785.1">
    <property type="nucleotide sequence ID" value="XM_034383894.1"/>
</dbReference>
<dbReference type="InterPro" id="IPR000504">
    <property type="entry name" value="RRM_dom"/>
</dbReference>
<proteinExistence type="predicted"/>
<dbReference type="GeneID" id="117644419"/>
<organism evidence="8">
    <name type="scientific">Thrips palmi</name>
    <name type="common">Melon thrips</name>
    <dbReference type="NCBI Taxonomy" id="161013"/>
    <lineage>
        <taxon>Eukaryota</taxon>
        <taxon>Metazoa</taxon>
        <taxon>Ecdysozoa</taxon>
        <taxon>Arthropoda</taxon>
        <taxon>Hexapoda</taxon>
        <taxon>Insecta</taxon>
        <taxon>Pterygota</taxon>
        <taxon>Neoptera</taxon>
        <taxon>Paraneoptera</taxon>
        <taxon>Thysanoptera</taxon>
        <taxon>Terebrantia</taxon>
        <taxon>Thripoidea</taxon>
        <taxon>Thripidae</taxon>
        <taxon>Thrips</taxon>
    </lineage>
</organism>
<dbReference type="InterPro" id="IPR047131">
    <property type="entry name" value="RBFOX1-like"/>
</dbReference>
<dbReference type="GO" id="GO:0003729">
    <property type="term" value="F:mRNA binding"/>
    <property type="evidence" value="ECO:0007669"/>
    <property type="project" value="TreeGrafter"/>
</dbReference>
<keyword evidence="2 4" id="KW-0694">RNA-binding</keyword>
<dbReference type="InterPro" id="IPR035979">
    <property type="entry name" value="RBD_domain_sf"/>
</dbReference>
<comment type="subcellular location">
    <subcellularLocation>
        <location evidence="1">Nucleus</location>
    </subcellularLocation>
</comment>
<dbReference type="PROSITE" id="PS50102">
    <property type="entry name" value="RRM"/>
    <property type="match status" value="1"/>
</dbReference>
<sequence>MSFDHGAALPAEAAGQREAEPHQFPQLLHHFNMPPPFLDYAMVSALQNAMPAPVDVSMPTAVPDPSAVAQVSISHQNGDPGGSVAHMVQTGMASPYPTPQFPQNGEAMPAMPIKADSAGGGAGQLKEPGPPVPAYSPPVSAAVAVSGAPVNGIEQQTVSICYTGGQSTDSGAVTHTQQQTEPETEQPARQASPQSAVAVLGKPGEQPPKRLHVSNIPFRFRDPDLRAMFGQFGPILDVEIIFNERGSKVNNATARVQTKKAPTVPSGAAVDQAMFSPTQGFRLPTVPWSLLGASATPLAASPNTAAAAAAAAAPMVLTPRTARRSSMYFDPYLAVASAADNNFRLQAATCVSEAAAAVAAAASNPSLLKSPMSTAQQASYVAAAANYSAAAARAYGAAASQPAAGYATIAGYGREYPDPYLSHGVGPVASYGAAVYRSGYNRFAPY</sequence>
<dbReference type="OrthoDB" id="5382468at2759"/>
<dbReference type="GO" id="GO:0000381">
    <property type="term" value="P:regulation of alternative mRNA splicing, via spliceosome"/>
    <property type="evidence" value="ECO:0007669"/>
    <property type="project" value="InterPro"/>
</dbReference>
<evidence type="ECO:0000256" key="1">
    <source>
        <dbReference type="ARBA" id="ARBA00004123"/>
    </source>
</evidence>
<dbReference type="InterPro" id="IPR012677">
    <property type="entry name" value="Nucleotide-bd_a/b_plait_sf"/>
</dbReference>
<dbReference type="PANTHER" id="PTHR15597">
    <property type="entry name" value="ATAXIN 2-BINDING PROTEIN 1-RELATED"/>
    <property type="match status" value="1"/>
</dbReference>
<dbReference type="PANTHER" id="PTHR15597:SF22">
    <property type="entry name" value="RNA-BINDING FOX PROTEIN 1, ISOFORM H"/>
    <property type="match status" value="1"/>
</dbReference>
<gene>
    <name evidence="8" type="primary">LOC117644419</name>
</gene>
<feature type="region of interest" description="Disordered" evidence="5">
    <location>
        <begin position="169"/>
        <end position="196"/>
    </location>
</feature>
<dbReference type="GO" id="GO:0005634">
    <property type="term" value="C:nucleus"/>
    <property type="evidence" value="ECO:0007669"/>
    <property type="project" value="UniProtKB-SubCell"/>
</dbReference>
<evidence type="ECO:0000256" key="2">
    <source>
        <dbReference type="ARBA" id="ARBA00022884"/>
    </source>
</evidence>
<feature type="compositionally biased region" description="Low complexity" evidence="5">
    <location>
        <begin position="176"/>
        <end position="187"/>
    </location>
</feature>
<feature type="domain" description="RRM" evidence="6">
    <location>
        <begin position="209"/>
        <end position="246"/>
    </location>
</feature>
<dbReference type="Proteomes" id="UP000515158">
    <property type="component" value="Unplaced"/>
</dbReference>
<accession>A0A6P8YR30</accession>
<keyword evidence="7" id="KW-1185">Reference proteome</keyword>
<keyword evidence="3" id="KW-0539">Nucleus</keyword>
<evidence type="ECO:0000259" key="6">
    <source>
        <dbReference type="PROSITE" id="PS50102"/>
    </source>
</evidence>
<evidence type="ECO:0000313" key="8">
    <source>
        <dbReference type="RefSeq" id="XP_034239785.1"/>
    </source>
</evidence>
<dbReference type="SUPFAM" id="SSF54928">
    <property type="entry name" value="RNA-binding domain, RBD"/>
    <property type="match status" value="1"/>
</dbReference>
<evidence type="ECO:0000256" key="4">
    <source>
        <dbReference type="PROSITE-ProRule" id="PRU00176"/>
    </source>
</evidence>
<evidence type="ECO:0000313" key="7">
    <source>
        <dbReference type="Proteomes" id="UP000515158"/>
    </source>
</evidence>
<protein>
    <submittedName>
        <fullName evidence="8">RNA binding protein fox-1 homolog 3-like isoform X28</fullName>
    </submittedName>
</protein>
<dbReference type="Gene3D" id="3.30.70.330">
    <property type="match status" value="1"/>
</dbReference>
<evidence type="ECO:0000256" key="5">
    <source>
        <dbReference type="SAM" id="MobiDB-lite"/>
    </source>
</evidence>